<keyword evidence="3" id="KW-1185">Reference proteome</keyword>
<feature type="transmembrane region" description="Helical" evidence="1">
    <location>
        <begin position="6"/>
        <end position="27"/>
    </location>
</feature>
<dbReference type="eggNOG" id="ENOG502N61R">
    <property type="taxonomic scope" value="Archaea"/>
</dbReference>
<keyword evidence="1" id="KW-0812">Transmembrane</keyword>
<dbReference type="RefSeq" id="WP_008383815.1">
    <property type="nucleotide sequence ID" value="NZ_AOIV01000006.1"/>
</dbReference>
<dbReference type="Proteomes" id="UP000011513">
    <property type="component" value="Unassembled WGS sequence"/>
</dbReference>
<reference evidence="2 3" key="1">
    <citation type="journal article" date="2014" name="PLoS Genet.">
        <title>Phylogenetically driven sequencing of extremely halophilic archaea reveals strategies for static and dynamic osmo-response.</title>
        <authorList>
            <person name="Becker E.A."/>
            <person name="Seitzer P.M."/>
            <person name="Tritt A."/>
            <person name="Larsen D."/>
            <person name="Krusor M."/>
            <person name="Yao A.I."/>
            <person name="Wu D."/>
            <person name="Madern D."/>
            <person name="Eisen J.A."/>
            <person name="Darling A.E."/>
            <person name="Facciotti M.T."/>
        </authorList>
    </citation>
    <scope>NUCLEOTIDE SEQUENCE [LARGE SCALE GENOMIC DNA]</scope>
    <source>
        <strain evidence="2 3">JCM 14848</strain>
    </source>
</reference>
<name>M0DGQ1_HALPD</name>
<organism evidence="2 3">
    <name type="scientific">Halogeometricum pallidum JCM 14848</name>
    <dbReference type="NCBI Taxonomy" id="1227487"/>
    <lineage>
        <taxon>Archaea</taxon>
        <taxon>Methanobacteriati</taxon>
        <taxon>Methanobacteriota</taxon>
        <taxon>Stenosarchaea group</taxon>
        <taxon>Halobacteria</taxon>
        <taxon>Halobacteriales</taxon>
        <taxon>Haloferacaceae</taxon>
        <taxon>Halogeometricum</taxon>
    </lineage>
</organism>
<dbReference type="InParanoid" id="M0DGQ1"/>
<evidence type="ECO:0000313" key="3">
    <source>
        <dbReference type="Proteomes" id="UP000011513"/>
    </source>
</evidence>
<dbReference type="OrthoDB" id="312720at2157"/>
<comment type="caution">
    <text evidence="2">The sequence shown here is derived from an EMBL/GenBank/DDBJ whole genome shotgun (WGS) entry which is preliminary data.</text>
</comment>
<dbReference type="AlphaFoldDB" id="M0DGQ1"/>
<protein>
    <submittedName>
        <fullName evidence="2">Uncharacterized protein</fullName>
    </submittedName>
</protein>
<proteinExistence type="predicted"/>
<keyword evidence="1" id="KW-0472">Membrane</keyword>
<gene>
    <name evidence="2" type="ORF">C474_03045</name>
</gene>
<keyword evidence="1" id="KW-1133">Transmembrane helix</keyword>
<evidence type="ECO:0000313" key="2">
    <source>
        <dbReference type="EMBL" id="ELZ33902.1"/>
    </source>
</evidence>
<accession>M0DGQ1</accession>
<sequence>MFGDSIRTAALGLGVVGLAVGGALGLARRRARGVPLSPLHGDGYVGPTWPERTGLRGDRVSGEMDSLADYARPGFDPDAVHPDVRALYERTASFEMTVAAEWHRPYALGARLASRWTSRVEQLNLPGPGGDAKRVSSELFALAEPAASADPRDDPRLWVRTDDDTGEAVFVAVYASYVDGGERFVDIAVPLPGANLSTVLRMGHDGAGVALTTDCPDGGLYLHTGAGAFRLPAAQRFRVSPAGDPDAPFSDDFGNDADVLAEQRISLFGLPLVTVRYAAARTSQE</sequence>
<dbReference type="EMBL" id="AOIV01000006">
    <property type="protein sequence ID" value="ELZ33902.1"/>
    <property type="molecule type" value="Genomic_DNA"/>
</dbReference>
<evidence type="ECO:0000256" key="1">
    <source>
        <dbReference type="SAM" id="Phobius"/>
    </source>
</evidence>